<evidence type="ECO:0000256" key="1">
    <source>
        <dbReference type="SAM" id="SignalP"/>
    </source>
</evidence>
<evidence type="ECO:0000313" key="3">
    <source>
        <dbReference type="Proteomes" id="UP001642484"/>
    </source>
</evidence>
<dbReference type="PROSITE" id="PS51257">
    <property type="entry name" value="PROKAR_LIPOPROTEIN"/>
    <property type="match status" value="1"/>
</dbReference>
<organism evidence="2 3">
    <name type="scientific">Durusdinium trenchii</name>
    <dbReference type="NCBI Taxonomy" id="1381693"/>
    <lineage>
        <taxon>Eukaryota</taxon>
        <taxon>Sar</taxon>
        <taxon>Alveolata</taxon>
        <taxon>Dinophyceae</taxon>
        <taxon>Suessiales</taxon>
        <taxon>Symbiodiniaceae</taxon>
        <taxon>Durusdinium</taxon>
    </lineage>
</organism>
<proteinExistence type="predicted"/>
<reference evidence="2 3" key="1">
    <citation type="submission" date="2024-02" db="EMBL/GenBank/DDBJ databases">
        <authorList>
            <person name="Chen Y."/>
            <person name="Shah S."/>
            <person name="Dougan E. K."/>
            <person name="Thang M."/>
            <person name="Chan C."/>
        </authorList>
    </citation>
    <scope>NUCLEOTIDE SEQUENCE [LARGE SCALE GENOMIC DNA]</scope>
</reference>
<sequence length="690" mass="77328">MRSCHVLLCIVAVSAESESELYCWLFAVQGCRSEPEWLVGTPRVLEDASLGSGFTSRSLPDRCWHFARETWIKCQNPGLEAVDFALAPNVILGRKIKIDCCLGSYPSMGTQGLLQQLEEDSFMRAFFSYQVSFWWANKEMTQFSDTDLSRPVCNGLWSPVKERANKVAATNESQFCGSCSEQLQDMWQRASSDVDFVEFPFSAAKAQLELEGLFFFFDFPLALLASSGWPIVTLMRRLGEAFRLNFGNVIPNDCDLLDGERADGLFSKIQVLLAGNELDLPQIREIADIASAFLDEVDSTCPFAVGTALLSLLRAAQMSSVVQISDSDFSFLTLDALKTWDAMNGERAHGREVEKPKDFAKLAERLCELEGMEVLFFEWHIIGIQVARGLRQLLPIGPNIKARAWNQDCTNWCSDVAVYGKNWSNPAIVVHVKFPCKCAMEVLANRSNSNHSLPPALHVYDHVDLFSLVPEGMAVFLAQTSLAAQDYGTHPSVVASGMEVFWHPLHHSNMENYRIPWRDQVQMIGTHTVHNDTELYGAVGLLAQNLGVQFQHIDPMERFASTAGLVITPQQTQQVYEQFGEMDITVLRHAGCMEHLNCITVRPLESGFAIGTKPDSIEEALHWVSELVTNSTLRFDLRQKGLQLAESYSLDRLSQRLALILSQVIEEMRARFARLAALSHVVPNKQKERA</sequence>
<accession>A0ABP0P8R2</accession>
<comment type="caution">
    <text evidence="2">The sequence shown here is derived from an EMBL/GenBank/DDBJ whole genome shotgun (WGS) entry which is preliminary data.</text>
</comment>
<feature type="chain" id="PRO_5046573465" evidence="1">
    <location>
        <begin position="20"/>
        <end position="690"/>
    </location>
</feature>
<evidence type="ECO:0000313" key="2">
    <source>
        <dbReference type="EMBL" id="CAK9072008.1"/>
    </source>
</evidence>
<dbReference type="Proteomes" id="UP001642484">
    <property type="component" value="Unassembled WGS sequence"/>
</dbReference>
<dbReference type="EMBL" id="CAXAMN010022695">
    <property type="protein sequence ID" value="CAK9072008.1"/>
    <property type="molecule type" value="Genomic_DNA"/>
</dbReference>
<keyword evidence="1" id="KW-0732">Signal</keyword>
<feature type="signal peptide" evidence="1">
    <location>
        <begin position="1"/>
        <end position="19"/>
    </location>
</feature>
<protein>
    <submittedName>
        <fullName evidence="2">Uncharacterized protein</fullName>
    </submittedName>
</protein>
<keyword evidence="3" id="KW-1185">Reference proteome</keyword>
<name>A0ABP0P8R2_9DINO</name>
<gene>
    <name evidence="2" type="ORF">CCMP2556_LOCUS35416</name>
</gene>